<dbReference type="Gene3D" id="1.20.120.330">
    <property type="entry name" value="Nucleotidyltransferases domain 2"/>
    <property type="match status" value="1"/>
</dbReference>
<reference evidence="1" key="1">
    <citation type="submission" date="2022-09" db="EMBL/GenBank/DDBJ databases">
        <title>genome sequence of Deinococcus rubellus.</title>
        <authorList>
            <person name="Srinivasan S."/>
        </authorList>
    </citation>
    <scope>NUCLEOTIDE SEQUENCE</scope>
    <source>
        <strain evidence="1">Ant6</strain>
    </source>
</reference>
<accession>A0ABY5YL80</accession>
<protein>
    <recommendedName>
        <fullName evidence="3">Nucleotidyltransferase domain-containing protein</fullName>
    </recommendedName>
</protein>
<proteinExistence type="predicted"/>
<dbReference type="InterPro" id="IPR043519">
    <property type="entry name" value="NT_sf"/>
</dbReference>
<dbReference type="RefSeq" id="WP_260561116.1">
    <property type="nucleotide sequence ID" value="NZ_BAABEC010000069.1"/>
</dbReference>
<evidence type="ECO:0008006" key="3">
    <source>
        <dbReference type="Google" id="ProtNLM"/>
    </source>
</evidence>
<organism evidence="1 2">
    <name type="scientific">Deinococcus rubellus</name>
    <dbReference type="NCBI Taxonomy" id="1889240"/>
    <lineage>
        <taxon>Bacteria</taxon>
        <taxon>Thermotogati</taxon>
        <taxon>Deinococcota</taxon>
        <taxon>Deinococci</taxon>
        <taxon>Deinococcales</taxon>
        <taxon>Deinococcaceae</taxon>
        <taxon>Deinococcus</taxon>
    </lineage>
</organism>
<name>A0ABY5YL80_9DEIO</name>
<gene>
    <name evidence="1" type="ORF">N0D28_04130</name>
</gene>
<sequence>MLSLDELDARIRAALMIDARVSHALAYGSRTQHLDGEWQGDAYSDLEYYAYLRPGAVISPRAFLETLTPLLLYVVNLFGTPNAVTPELHRIELHVVDAAQMSDILAWPLTHADVAAMLIKDEGGQLARTLGKWAAGPDWTPQEPQLIYDQALNWLTFASAVAARGELLRAAELLTWVRAALLRLARFALGLVHLRAETRRAERDLGGWARRIADVGSGAGEGLRRALELCRELAAALGLEPRGGLLAALEARAC</sequence>
<keyword evidence="2" id="KW-1185">Reference proteome</keyword>
<evidence type="ECO:0000313" key="1">
    <source>
        <dbReference type="EMBL" id="UWX64857.1"/>
    </source>
</evidence>
<dbReference type="Proteomes" id="UP001060261">
    <property type="component" value="Chromosome"/>
</dbReference>
<dbReference type="Gene3D" id="3.30.460.10">
    <property type="entry name" value="Beta Polymerase, domain 2"/>
    <property type="match status" value="1"/>
</dbReference>
<dbReference type="EMBL" id="CP104213">
    <property type="protein sequence ID" value="UWX64857.1"/>
    <property type="molecule type" value="Genomic_DNA"/>
</dbReference>
<evidence type="ECO:0000313" key="2">
    <source>
        <dbReference type="Proteomes" id="UP001060261"/>
    </source>
</evidence>